<organism evidence="1 2">
    <name type="scientific">Parascaris univalens</name>
    <name type="common">Nematode worm</name>
    <dbReference type="NCBI Taxonomy" id="6257"/>
    <lineage>
        <taxon>Eukaryota</taxon>
        <taxon>Metazoa</taxon>
        <taxon>Ecdysozoa</taxon>
        <taxon>Nematoda</taxon>
        <taxon>Chromadorea</taxon>
        <taxon>Rhabditida</taxon>
        <taxon>Spirurina</taxon>
        <taxon>Ascaridomorpha</taxon>
        <taxon>Ascaridoidea</taxon>
        <taxon>Ascarididae</taxon>
        <taxon>Parascaris</taxon>
    </lineage>
</organism>
<evidence type="ECO:0000313" key="2">
    <source>
        <dbReference type="WBParaSite" id="PgR299_g003_t01"/>
    </source>
</evidence>
<keyword evidence="1" id="KW-1185">Reference proteome</keyword>
<dbReference type="AlphaFoldDB" id="A0A915CJJ9"/>
<protein>
    <submittedName>
        <fullName evidence="2">Uncharacterized protein</fullName>
    </submittedName>
</protein>
<reference evidence="2" key="1">
    <citation type="submission" date="2022-11" db="UniProtKB">
        <authorList>
            <consortium name="WormBaseParasite"/>
        </authorList>
    </citation>
    <scope>IDENTIFICATION</scope>
</reference>
<evidence type="ECO:0000313" key="1">
    <source>
        <dbReference type="Proteomes" id="UP000887569"/>
    </source>
</evidence>
<dbReference type="Proteomes" id="UP000887569">
    <property type="component" value="Unplaced"/>
</dbReference>
<proteinExistence type="predicted"/>
<name>A0A915CJJ9_PARUN</name>
<accession>A0A915CJJ9</accession>
<sequence>VVRCWRVWVGSCDSGCFEGWWIGWLWWLCRDMWSDVGVYGLRYVVRCWRVWVGSCDSGCFEGWWIGWLWWLCRDMWSDVGVYGLVRV</sequence>
<dbReference type="WBParaSite" id="PgR299_g003_t01">
    <property type="protein sequence ID" value="PgR299_g003_t01"/>
    <property type="gene ID" value="PgR299_g003"/>
</dbReference>